<keyword evidence="3" id="KW-1185">Reference proteome</keyword>
<dbReference type="Proteomes" id="UP000008536">
    <property type="component" value="Chromosome E"/>
</dbReference>
<sequence>MNERPRSINIFYFQCAYIIVQLMETNYYQPVKVFRQPAMIVKTRDASRRKSGEHHAKSWLHDTSRIGSPLLKKVSEEFNDHYTTRKLKSEYWKVNHDNNSTSLPTDLSVVRDTLLVSNMNERDNLKLFNISQDRHGEPTKLYELQSISVPGKPITSACLLSPLEYPAEYVEGHDQLLLTGHQDGIVNLISTSRENGNAKIVRRYNHGKYLSRNMPATLDNWLQSYASLPIRRLKPWAGSGFASIINDSLFIYELNRPKSPQYLQSFPGLESFAINDFRNPYLMALCGSQFGDSGIALLDLRSDRRGGNLYIPDGNKNANSSSSLRTPMHSHVSRDCIWIDEFHVVNCFNDVARIWDIRSTDGENQCEIMPMKGCIESLTYHEPTKTLYTGDDQGYVVSWDLHRLSGIKKCIPSQGFNSILLESVEQETLHEINQCGSIVVNGGQKKFTESTDRVHGSLLMDTLGNGSLATVDSQELGLHKICQVECPLQNVKHDNSSKEYNFGPIYHYEGEKTQGESDSTLMSSEVSSISSSPSSVGLEGSSSFTLSSESEHEPLEYNKQYMLQSHDPNGSNFTLEGPISRVSTSEIL</sequence>
<evidence type="ECO:0000313" key="2">
    <source>
        <dbReference type="EMBL" id="CAR30792.1"/>
    </source>
</evidence>
<evidence type="ECO:0000313" key="3">
    <source>
        <dbReference type="Proteomes" id="UP000008536"/>
    </source>
</evidence>
<dbReference type="EMBL" id="CU928181">
    <property type="protein sequence ID" value="CAR30792.1"/>
    <property type="molecule type" value="Genomic_DNA"/>
</dbReference>
<dbReference type="HOGENOM" id="CLU_033098_0_0_1"/>
<dbReference type="InterPro" id="IPR036322">
    <property type="entry name" value="WD40_repeat_dom_sf"/>
</dbReference>
<dbReference type="FunCoup" id="C5E431">
    <property type="interactions" value="49"/>
</dbReference>
<organism evidence="2 3">
    <name type="scientific">Zygosaccharomyces rouxii (strain ATCC 2623 / CBS 732 / NBRC 1130 / NCYC 568 / NRRL Y-229)</name>
    <dbReference type="NCBI Taxonomy" id="559307"/>
    <lineage>
        <taxon>Eukaryota</taxon>
        <taxon>Fungi</taxon>
        <taxon>Dikarya</taxon>
        <taxon>Ascomycota</taxon>
        <taxon>Saccharomycotina</taxon>
        <taxon>Saccharomycetes</taxon>
        <taxon>Saccharomycetales</taxon>
        <taxon>Saccharomycetaceae</taxon>
        <taxon>Zygosaccharomyces</taxon>
    </lineage>
</organism>
<protein>
    <submittedName>
        <fullName evidence="2">ZYRO0E02354p</fullName>
    </submittedName>
</protein>
<dbReference type="SUPFAM" id="SSF50978">
    <property type="entry name" value="WD40 repeat-like"/>
    <property type="match status" value="1"/>
</dbReference>
<gene>
    <name evidence="2" type="ordered locus">ZYRO0E02354g</name>
</gene>
<dbReference type="InParanoid" id="C5E431"/>
<evidence type="ECO:0000256" key="1">
    <source>
        <dbReference type="SAM" id="MobiDB-lite"/>
    </source>
</evidence>
<feature type="compositionally biased region" description="Low complexity" evidence="1">
    <location>
        <begin position="519"/>
        <end position="548"/>
    </location>
</feature>
<dbReference type="KEGG" id="zro:ZYRO0E02354g"/>
<name>C5E431_ZYGRC</name>
<dbReference type="InterPro" id="IPR015943">
    <property type="entry name" value="WD40/YVTN_repeat-like_dom_sf"/>
</dbReference>
<dbReference type="Gene3D" id="2.130.10.10">
    <property type="entry name" value="YVTN repeat-like/Quinoprotein amine dehydrogenase"/>
    <property type="match status" value="1"/>
</dbReference>
<feature type="region of interest" description="Disordered" evidence="1">
    <location>
        <begin position="511"/>
        <end position="588"/>
    </location>
</feature>
<dbReference type="AlphaFoldDB" id="C5E431"/>
<feature type="compositionally biased region" description="Polar residues" evidence="1">
    <location>
        <begin position="561"/>
        <end position="574"/>
    </location>
</feature>
<dbReference type="STRING" id="559307.C5E431"/>
<reference evidence="2 3" key="1">
    <citation type="journal article" date="2009" name="Genome Res.">
        <title>Comparative genomics of protoploid Saccharomycetaceae.</title>
        <authorList>
            <consortium name="The Genolevures Consortium"/>
            <person name="Souciet J.-L."/>
            <person name="Dujon B."/>
            <person name="Gaillardin C."/>
            <person name="Johnston M."/>
            <person name="Baret P.V."/>
            <person name="Cliften P."/>
            <person name="Sherman D.J."/>
            <person name="Weissenbach J."/>
            <person name="Westhof E."/>
            <person name="Wincker P."/>
            <person name="Jubin C."/>
            <person name="Poulain J."/>
            <person name="Barbe V."/>
            <person name="Segurens B."/>
            <person name="Artiguenave F."/>
            <person name="Anthouard V."/>
            <person name="Vacherie B."/>
            <person name="Val M.-E."/>
            <person name="Fulton R.S."/>
            <person name="Minx P."/>
            <person name="Wilson R."/>
            <person name="Durrens P."/>
            <person name="Jean G."/>
            <person name="Marck C."/>
            <person name="Martin T."/>
            <person name="Nikolski M."/>
            <person name="Rolland T."/>
            <person name="Seret M.-L."/>
            <person name="Casaregola S."/>
            <person name="Despons L."/>
            <person name="Fairhead C."/>
            <person name="Fischer G."/>
            <person name="Lafontaine I."/>
            <person name="Leh V."/>
            <person name="Lemaire M."/>
            <person name="de Montigny J."/>
            <person name="Neuveglise C."/>
            <person name="Thierry A."/>
            <person name="Blanc-Lenfle I."/>
            <person name="Bleykasten C."/>
            <person name="Diffels J."/>
            <person name="Fritsch E."/>
            <person name="Frangeul L."/>
            <person name="Goeffon A."/>
            <person name="Jauniaux N."/>
            <person name="Kachouri-Lafond R."/>
            <person name="Payen C."/>
            <person name="Potier S."/>
            <person name="Pribylova L."/>
            <person name="Ozanne C."/>
            <person name="Richard G.-F."/>
            <person name="Sacerdot C."/>
            <person name="Straub M.-L."/>
            <person name="Talla E."/>
        </authorList>
    </citation>
    <scope>NUCLEOTIDE SEQUENCE [LARGE SCALE GENOMIC DNA]</scope>
    <source>
        <strain evidence="2 3">ATCC 2623 / CBS 732 / BCRC 21506 / NBRC 1130 / NCYC 568 / NRRL Y-229</strain>
    </source>
</reference>
<accession>C5E431</accession>
<proteinExistence type="predicted"/>